<dbReference type="EMBL" id="GL348714">
    <property type="protein sequence ID" value="EFH64449.1"/>
    <property type="molecule type" value="Genomic_DNA"/>
</dbReference>
<dbReference type="InterPro" id="IPR045074">
    <property type="entry name" value="GST_C_Tau"/>
</dbReference>
<dbReference type="Gene3D" id="3.40.30.10">
    <property type="entry name" value="Glutaredoxin"/>
    <property type="match status" value="1"/>
</dbReference>
<sequence>MGEREEVKLLGVWYSPYAIRPKIALRLKSIDYDYVEEDLFGSKSELASSQIEPVKRILQYRDARKANWFPALRVAAITKSEDTKAKAMEEVEEGLLQLEDAFVSLSKGKPFFGGEAIGYMDICFGSLVVLLKAREKFKAEKLLDETKTHSLCKWADQFLSDETVKNVVPEIDKVAEFLQDLEVRAQSAASRS</sequence>
<comment type="subcellular location">
    <subcellularLocation>
        <location evidence="1">Cytoplasm</location>
        <location evidence="1">Cytosol</location>
    </subcellularLocation>
</comment>
<dbReference type="PANTHER" id="PTHR11260:SF599">
    <property type="entry name" value="GLUTATHIONE S-TRANSFERASE U16"/>
    <property type="match status" value="1"/>
</dbReference>
<accession>D7KXT1</accession>
<dbReference type="InterPro" id="IPR045073">
    <property type="entry name" value="Omega/Tau-like"/>
</dbReference>
<organism evidence="7">
    <name type="scientific">Arabidopsis lyrata subsp. lyrata</name>
    <name type="common">Lyre-leaved rock-cress</name>
    <dbReference type="NCBI Taxonomy" id="81972"/>
    <lineage>
        <taxon>Eukaryota</taxon>
        <taxon>Viridiplantae</taxon>
        <taxon>Streptophyta</taxon>
        <taxon>Embryophyta</taxon>
        <taxon>Tracheophyta</taxon>
        <taxon>Spermatophyta</taxon>
        <taxon>Magnoliopsida</taxon>
        <taxon>eudicotyledons</taxon>
        <taxon>Gunneridae</taxon>
        <taxon>Pentapetalae</taxon>
        <taxon>rosids</taxon>
        <taxon>malvids</taxon>
        <taxon>Brassicales</taxon>
        <taxon>Brassicaceae</taxon>
        <taxon>Camelineae</taxon>
        <taxon>Arabidopsis</taxon>
    </lineage>
</organism>
<dbReference type="AlphaFoldDB" id="D7KXT1"/>
<proteinExistence type="predicted"/>
<dbReference type="Gene3D" id="1.20.1050.10">
    <property type="match status" value="1"/>
</dbReference>
<evidence type="ECO:0000313" key="6">
    <source>
        <dbReference type="EMBL" id="EFH64449.1"/>
    </source>
</evidence>
<dbReference type="Pfam" id="PF00043">
    <property type="entry name" value="GST_C"/>
    <property type="match status" value="1"/>
</dbReference>
<dbReference type="InterPro" id="IPR004046">
    <property type="entry name" value="GST_C"/>
</dbReference>
<dbReference type="GO" id="GO:0005829">
    <property type="term" value="C:cytosol"/>
    <property type="evidence" value="ECO:0007669"/>
    <property type="project" value="UniProtKB-SubCell"/>
</dbReference>
<evidence type="ECO:0000256" key="2">
    <source>
        <dbReference type="ARBA" id="ARBA00012452"/>
    </source>
</evidence>
<evidence type="ECO:0000256" key="1">
    <source>
        <dbReference type="ARBA" id="ARBA00004514"/>
    </source>
</evidence>
<evidence type="ECO:0000256" key="4">
    <source>
        <dbReference type="ARBA" id="ARBA00022679"/>
    </source>
</evidence>
<dbReference type="Proteomes" id="UP000008694">
    <property type="component" value="Unassembled WGS sequence"/>
</dbReference>
<protein>
    <recommendedName>
        <fullName evidence="2">glutathione transferase</fullName>
        <ecNumber evidence="2">2.5.1.18</ecNumber>
    </recommendedName>
</protein>
<name>D7KXT1_ARALL</name>
<dbReference type="PROSITE" id="PS50405">
    <property type="entry name" value="GST_CTER"/>
    <property type="match status" value="1"/>
</dbReference>
<dbReference type="SUPFAM" id="SSF47616">
    <property type="entry name" value="GST C-terminal domain-like"/>
    <property type="match status" value="1"/>
</dbReference>
<gene>
    <name evidence="6" type="ORF">ARALYDRAFT_675449</name>
</gene>
<dbReference type="InterPro" id="IPR036282">
    <property type="entry name" value="Glutathione-S-Trfase_C_sf"/>
</dbReference>
<dbReference type="eggNOG" id="KOG0406">
    <property type="taxonomic scope" value="Eukaryota"/>
</dbReference>
<keyword evidence="4" id="KW-0808">Transferase</keyword>
<dbReference type="STRING" id="81972.D7KXT1"/>
<dbReference type="GO" id="GO:0004364">
    <property type="term" value="F:glutathione transferase activity"/>
    <property type="evidence" value="ECO:0007669"/>
    <property type="project" value="UniProtKB-EC"/>
</dbReference>
<dbReference type="HOGENOM" id="CLU_011226_18_0_1"/>
<dbReference type="InterPro" id="IPR010987">
    <property type="entry name" value="Glutathione-S-Trfase_C-like"/>
</dbReference>
<dbReference type="CDD" id="cd03185">
    <property type="entry name" value="GST_C_Tau"/>
    <property type="match status" value="1"/>
</dbReference>
<feature type="domain" description="GST C-terminal" evidence="5">
    <location>
        <begin position="33"/>
        <end position="177"/>
    </location>
</feature>
<dbReference type="PANTHER" id="PTHR11260">
    <property type="entry name" value="GLUTATHIONE S-TRANSFERASE, GST, SUPERFAMILY, GST DOMAIN CONTAINING"/>
    <property type="match status" value="1"/>
</dbReference>
<keyword evidence="3" id="KW-0963">Cytoplasm</keyword>
<dbReference type="InterPro" id="IPR036249">
    <property type="entry name" value="Thioredoxin-like_sf"/>
</dbReference>
<dbReference type="SUPFAM" id="SSF52833">
    <property type="entry name" value="Thioredoxin-like"/>
    <property type="match status" value="1"/>
</dbReference>
<evidence type="ECO:0000256" key="3">
    <source>
        <dbReference type="ARBA" id="ARBA00022490"/>
    </source>
</evidence>
<keyword evidence="7" id="KW-1185">Reference proteome</keyword>
<evidence type="ECO:0000313" key="7">
    <source>
        <dbReference type="Proteomes" id="UP000008694"/>
    </source>
</evidence>
<evidence type="ECO:0000259" key="5">
    <source>
        <dbReference type="PROSITE" id="PS50405"/>
    </source>
</evidence>
<dbReference type="Gramene" id="Al_scaffold_0002_599">
    <property type="protein sequence ID" value="Al_scaffold_0002_599"/>
    <property type="gene ID" value="Al_scaffold_0002_599"/>
</dbReference>
<dbReference type="GO" id="GO:0006749">
    <property type="term" value="P:glutathione metabolic process"/>
    <property type="evidence" value="ECO:0007669"/>
    <property type="project" value="InterPro"/>
</dbReference>
<dbReference type="EC" id="2.5.1.18" evidence="2"/>
<reference evidence="7" key="1">
    <citation type="journal article" date="2011" name="Nat. Genet.">
        <title>The Arabidopsis lyrata genome sequence and the basis of rapid genome size change.</title>
        <authorList>
            <person name="Hu T.T."/>
            <person name="Pattyn P."/>
            <person name="Bakker E.G."/>
            <person name="Cao J."/>
            <person name="Cheng J.-F."/>
            <person name="Clark R.M."/>
            <person name="Fahlgren N."/>
            <person name="Fawcett J.A."/>
            <person name="Grimwood J."/>
            <person name="Gundlach H."/>
            <person name="Haberer G."/>
            <person name="Hollister J.D."/>
            <person name="Ossowski S."/>
            <person name="Ottilar R.P."/>
            <person name="Salamov A.A."/>
            <person name="Schneeberger K."/>
            <person name="Spannagl M."/>
            <person name="Wang X."/>
            <person name="Yang L."/>
            <person name="Nasrallah M.E."/>
            <person name="Bergelson J."/>
            <person name="Carrington J.C."/>
            <person name="Gaut B.S."/>
            <person name="Schmutz J."/>
            <person name="Mayer K.F.X."/>
            <person name="Van de Peer Y."/>
            <person name="Grigoriev I.V."/>
            <person name="Nordborg M."/>
            <person name="Weigel D."/>
            <person name="Guo Y.-L."/>
        </authorList>
    </citation>
    <scope>NUCLEOTIDE SEQUENCE [LARGE SCALE GENOMIC DNA]</scope>
    <source>
        <strain evidence="7">cv. MN47</strain>
    </source>
</reference>